<proteinExistence type="predicted"/>
<dbReference type="Proteomes" id="UP001461960">
    <property type="component" value="Unassembled WGS sequence"/>
</dbReference>
<comment type="caution">
    <text evidence="1">The sequence shown here is derived from an EMBL/GenBank/DDBJ whole genome shotgun (WGS) entry which is preliminary data.</text>
</comment>
<evidence type="ECO:0000313" key="2">
    <source>
        <dbReference type="Proteomes" id="UP001461960"/>
    </source>
</evidence>
<organism evidence="1 2">
    <name type="scientific">Psychrobacter saeujeotis</name>
    <dbReference type="NCBI Taxonomy" id="3143436"/>
    <lineage>
        <taxon>Bacteria</taxon>
        <taxon>Pseudomonadati</taxon>
        <taxon>Pseudomonadota</taxon>
        <taxon>Gammaproteobacteria</taxon>
        <taxon>Moraxellales</taxon>
        <taxon>Moraxellaceae</taxon>
        <taxon>Psychrobacter</taxon>
    </lineage>
</organism>
<dbReference type="EMBL" id="JBDGHN010000002">
    <property type="protein sequence ID" value="MEN2751433.1"/>
    <property type="molecule type" value="Genomic_DNA"/>
</dbReference>
<protein>
    <submittedName>
        <fullName evidence="1">Uncharacterized protein</fullName>
    </submittedName>
</protein>
<name>A0ABU9X896_9GAMM</name>
<gene>
    <name evidence="1" type="ORF">AAIR29_07275</name>
</gene>
<evidence type="ECO:0000313" key="1">
    <source>
        <dbReference type="EMBL" id="MEN2751433.1"/>
    </source>
</evidence>
<reference evidence="1 2" key="1">
    <citation type="submission" date="2024-05" db="EMBL/GenBank/DDBJ databases">
        <authorList>
            <person name="Kim H.-Y."/>
            <person name="Kim E."/>
            <person name="Cai Y."/>
            <person name="Yang S.-M."/>
            <person name="Lee W."/>
        </authorList>
    </citation>
    <scope>NUCLEOTIDE SEQUENCE [LARGE SCALE GENOMIC DNA]</scope>
    <source>
        <strain evidence="1 2">FBL11</strain>
    </source>
</reference>
<sequence>MKVKLSKKFIVSVAYATNGTDVYMNEVLTGLHLVWVSDLRDICSINALMEMLYRDEVEETHLNFSVSRPNALY</sequence>
<dbReference type="RefSeq" id="WP_299219398.1">
    <property type="nucleotide sequence ID" value="NZ_JBDGHN010000002.1"/>
</dbReference>
<accession>A0ABU9X896</accession>
<keyword evidence="2" id="KW-1185">Reference proteome</keyword>